<feature type="region of interest" description="Disordered" evidence="1">
    <location>
        <begin position="66"/>
        <end position="102"/>
    </location>
</feature>
<evidence type="ECO:0000313" key="2">
    <source>
        <dbReference type="EMBL" id="KAK3280777.1"/>
    </source>
</evidence>
<evidence type="ECO:0000313" key="3">
    <source>
        <dbReference type="Proteomes" id="UP001190700"/>
    </source>
</evidence>
<sequence>MGDHAAHAHSIDRVSSARNCGSGWAQIRSTAGAECIDMNGYDTIKLPPGSAKAGSVKGERIRVFTKNAIRSSHQADVGEKGTPKMQEGSKSKKLRSRAPRRK</sequence>
<dbReference type="AlphaFoldDB" id="A0AAE0GMC8"/>
<proteinExistence type="predicted"/>
<feature type="compositionally biased region" description="Basic residues" evidence="1">
    <location>
        <begin position="91"/>
        <end position="102"/>
    </location>
</feature>
<feature type="compositionally biased region" description="Basic and acidic residues" evidence="1">
    <location>
        <begin position="76"/>
        <end position="90"/>
    </location>
</feature>
<name>A0AAE0GMC8_9CHLO</name>
<feature type="region of interest" description="Disordered" evidence="1">
    <location>
        <begin position="1"/>
        <end position="20"/>
    </location>
</feature>
<protein>
    <submittedName>
        <fullName evidence="2">Uncharacterized protein</fullName>
    </submittedName>
</protein>
<keyword evidence="3" id="KW-1185">Reference proteome</keyword>
<dbReference type="Proteomes" id="UP001190700">
    <property type="component" value="Unassembled WGS sequence"/>
</dbReference>
<gene>
    <name evidence="2" type="ORF">CYMTET_11401</name>
</gene>
<reference evidence="2 3" key="1">
    <citation type="journal article" date="2015" name="Genome Biol. Evol.">
        <title>Comparative Genomics of a Bacterivorous Green Alga Reveals Evolutionary Causalities and Consequences of Phago-Mixotrophic Mode of Nutrition.</title>
        <authorList>
            <person name="Burns J.A."/>
            <person name="Paasch A."/>
            <person name="Narechania A."/>
            <person name="Kim E."/>
        </authorList>
    </citation>
    <scope>NUCLEOTIDE SEQUENCE [LARGE SCALE GENOMIC DNA]</scope>
    <source>
        <strain evidence="2 3">PLY_AMNH</strain>
    </source>
</reference>
<feature type="compositionally biased region" description="Basic and acidic residues" evidence="1">
    <location>
        <begin position="1"/>
        <end position="12"/>
    </location>
</feature>
<accession>A0AAE0GMC8</accession>
<dbReference type="EMBL" id="LGRX02004266">
    <property type="protein sequence ID" value="KAK3280777.1"/>
    <property type="molecule type" value="Genomic_DNA"/>
</dbReference>
<evidence type="ECO:0000256" key="1">
    <source>
        <dbReference type="SAM" id="MobiDB-lite"/>
    </source>
</evidence>
<organism evidence="2 3">
    <name type="scientific">Cymbomonas tetramitiformis</name>
    <dbReference type="NCBI Taxonomy" id="36881"/>
    <lineage>
        <taxon>Eukaryota</taxon>
        <taxon>Viridiplantae</taxon>
        <taxon>Chlorophyta</taxon>
        <taxon>Pyramimonadophyceae</taxon>
        <taxon>Pyramimonadales</taxon>
        <taxon>Pyramimonadaceae</taxon>
        <taxon>Cymbomonas</taxon>
    </lineage>
</organism>
<comment type="caution">
    <text evidence="2">The sequence shown here is derived from an EMBL/GenBank/DDBJ whole genome shotgun (WGS) entry which is preliminary data.</text>
</comment>